<organism evidence="2">
    <name type="scientific">bioreactor metagenome</name>
    <dbReference type="NCBI Taxonomy" id="1076179"/>
    <lineage>
        <taxon>unclassified sequences</taxon>
        <taxon>metagenomes</taxon>
        <taxon>ecological metagenomes</taxon>
    </lineage>
</organism>
<gene>
    <name evidence="2" type="ORF">SDC9_134491</name>
</gene>
<reference evidence="2" key="1">
    <citation type="submission" date="2019-08" db="EMBL/GenBank/DDBJ databases">
        <authorList>
            <person name="Kucharzyk K."/>
            <person name="Murdoch R.W."/>
            <person name="Higgins S."/>
            <person name="Loffler F."/>
        </authorList>
    </citation>
    <scope>NUCLEOTIDE SEQUENCE</scope>
</reference>
<proteinExistence type="predicted"/>
<protein>
    <submittedName>
        <fullName evidence="2">Uncharacterized protein</fullName>
    </submittedName>
</protein>
<name>A0A645DDW3_9ZZZZ</name>
<dbReference type="AlphaFoldDB" id="A0A645DDW3"/>
<feature type="region of interest" description="Disordered" evidence="1">
    <location>
        <begin position="59"/>
        <end position="78"/>
    </location>
</feature>
<evidence type="ECO:0000256" key="1">
    <source>
        <dbReference type="SAM" id="MobiDB-lite"/>
    </source>
</evidence>
<dbReference type="EMBL" id="VSSQ01035223">
    <property type="protein sequence ID" value="MPM87395.1"/>
    <property type="molecule type" value="Genomic_DNA"/>
</dbReference>
<sequence length="78" mass="8449">MRVIGVSGTDLKLDVYGLAPEEILADEKGIINALSLSKGVFATDVAQIAEAERAREVSIEELENTPNDGCPRDRHLNL</sequence>
<accession>A0A645DDW3</accession>
<evidence type="ECO:0000313" key="2">
    <source>
        <dbReference type="EMBL" id="MPM87395.1"/>
    </source>
</evidence>
<comment type="caution">
    <text evidence="2">The sequence shown here is derived from an EMBL/GenBank/DDBJ whole genome shotgun (WGS) entry which is preliminary data.</text>
</comment>